<dbReference type="OrthoDB" id="10004862at2759"/>
<dbReference type="EMBL" id="KN880466">
    <property type="protein sequence ID" value="KIY70562.1"/>
    <property type="molecule type" value="Genomic_DNA"/>
</dbReference>
<gene>
    <name evidence="2" type="ORF">CYLTODRAFT_179273</name>
</gene>
<proteinExistence type="predicted"/>
<dbReference type="Pfam" id="PF14027">
    <property type="entry name" value="Questin_oxidase"/>
    <property type="match status" value="1"/>
</dbReference>
<evidence type="ECO:0000313" key="3">
    <source>
        <dbReference type="Proteomes" id="UP000054007"/>
    </source>
</evidence>
<keyword evidence="3" id="KW-1185">Reference proteome</keyword>
<evidence type="ECO:0000256" key="1">
    <source>
        <dbReference type="ARBA" id="ARBA00023002"/>
    </source>
</evidence>
<dbReference type="InterPro" id="IPR025337">
    <property type="entry name" value="Questin_oxidase-like"/>
</dbReference>
<evidence type="ECO:0000313" key="2">
    <source>
        <dbReference type="EMBL" id="KIY70562.1"/>
    </source>
</evidence>
<reference evidence="2 3" key="1">
    <citation type="journal article" date="2015" name="Fungal Genet. Biol.">
        <title>Evolution of novel wood decay mechanisms in Agaricales revealed by the genome sequences of Fistulina hepatica and Cylindrobasidium torrendii.</title>
        <authorList>
            <person name="Floudas D."/>
            <person name="Held B.W."/>
            <person name="Riley R."/>
            <person name="Nagy L.G."/>
            <person name="Koehler G."/>
            <person name="Ransdell A.S."/>
            <person name="Younus H."/>
            <person name="Chow J."/>
            <person name="Chiniquy J."/>
            <person name="Lipzen A."/>
            <person name="Tritt A."/>
            <person name="Sun H."/>
            <person name="Haridas S."/>
            <person name="LaButti K."/>
            <person name="Ohm R.A."/>
            <person name="Kues U."/>
            <person name="Blanchette R.A."/>
            <person name="Grigoriev I.V."/>
            <person name="Minto R.E."/>
            <person name="Hibbett D.S."/>
        </authorList>
    </citation>
    <scope>NUCLEOTIDE SEQUENCE [LARGE SCALE GENOMIC DNA]</scope>
    <source>
        <strain evidence="2 3">FP15055 ss-10</strain>
    </source>
</reference>
<dbReference type="PANTHER" id="PTHR35870:SF1">
    <property type="entry name" value="PROTEIN, PUTATIVE (AFU_ORTHOLOGUE AFUA_5G03330)-RELATED"/>
    <property type="match status" value="1"/>
</dbReference>
<name>A0A0D7BJA7_9AGAR</name>
<organism evidence="2 3">
    <name type="scientific">Cylindrobasidium torrendii FP15055 ss-10</name>
    <dbReference type="NCBI Taxonomy" id="1314674"/>
    <lineage>
        <taxon>Eukaryota</taxon>
        <taxon>Fungi</taxon>
        <taxon>Dikarya</taxon>
        <taxon>Basidiomycota</taxon>
        <taxon>Agaricomycotina</taxon>
        <taxon>Agaricomycetes</taxon>
        <taxon>Agaricomycetidae</taxon>
        <taxon>Agaricales</taxon>
        <taxon>Marasmiineae</taxon>
        <taxon>Physalacriaceae</taxon>
        <taxon>Cylindrobasidium</taxon>
    </lineage>
</organism>
<protein>
    <submittedName>
        <fullName evidence="2">Uncharacterized protein</fullName>
    </submittedName>
</protein>
<dbReference type="PANTHER" id="PTHR35870">
    <property type="entry name" value="PROTEIN, PUTATIVE (AFU_ORTHOLOGUE AFUA_5G03330)-RELATED"/>
    <property type="match status" value="1"/>
</dbReference>
<accession>A0A0D7BJA7</accession>
<dbReference type="STRING" id="1314674.A0A0D7BJA7"/>
<dbReference type="Proteomes" id="UP000054007">
    <property type="component" value="Unassembled WGS sequence"/>
</dbReference>
<keyword evidence="1" id="KW-0560">Oxidoreductase</keyword>
<sequence>MTATPSPVLFPNPAVPAAGFAIAGYDSDSTLALRETLQANHNDTHGYFNRQLKFQNHIPHHLLAIWSFGANREALEATYKHELKEQTLIFDSPSNISAENYHEHLGDDNYYKAYLAFFRDEVQVKGTRAVLHEYVFSPKANTPNASPSKAISRFLDNLIHPMIHIGYGLEYSLPGLVVEGLTLAATLDGKRVDALYPSSLFSDEAAVGPGEHAFDILQHIIDDPSYDNTNKDFNPESFLEDTINSHGDALGKLAAEWLGASPNIDAKIEEVLWACSLLYAVNGTSKASPDAAIYADFFLMHLVTSSLFIPSFIPHLSIEAQRVLLQSYFTTVLVVWVSRGRRALDIVAFYSKTTVNPKQPCLTATRPKWALSSSTNPWFGIMQNSIYHPDDHLCKIQRAFAYNAHRFGATPEGIFKSKLREVEKLDGTIFIRAAGLTATRTSQLSDAGSKFVWDFAWVA</sequence>
<dbReference type="GO" id="GO:0016491">
    <property type="term" value="F:oxidoreductase activity"/>
    <property type="evidence" value="ECO:0007669"/>
    <property type="project" value="UniProtKB-KW"/>
</dbReference>
<dbReference type="AlphaFoldDB" id="A0A0D7BJA7"/>